<proteinExistence type="predicted"/>
<dbReference type="AlphaFoldDB" id="Q8DYH7"/>
<gene>
    <name evidence="1" type="ordered locus">SAG1503</name>
</gene>
<dbReference type="STRING" id="208435.SAG1503"/>
<evidence type="ECO:0000313" key="2">
    <source>
        <dbReference type="Proteomes" id="UP000000821"/>
    </source>
</evidence>
<reference evidence="1 2" key="1">
    <citation type="journal article" date="2002" name="Proc. Natl. Acad. Sci. U.S.A.">
        <title>Complete genome sequence and comparative genomic analysis of an emerging human pathogen, serotype V Streptococcus agalactiae.</title>
        <authorList>
            <person name="Tettelin H."/>
            <person name="Masignani V."/>
            <person name="Cieslewicz M.J."/>
            <person name="Eisen J.A."/>
            <person name="Peterson S."/>
            <person name="Wessels M.R."/>
            <person name="Paulsen I.T."/>
            <person name="Nelson K.E."/>
            <person name="Margarit I."/>
            <person name="Read T.D."/>
            <person name="Madoff L.C."/>
            <person name="Wolf A.M."/>
            <person name="Beanan M.J."/>
            <person name="Brinkac L.M."/>
            <person name="Daugherty S.C."/>
            <person name="DeBoy R.T."/>
            <person name="Durkin S."/>
            <person name="Kolonay J.F."/>
            <person name="Umayam L.A."/>
            <person name="Madupu R."/>
            <person name="Lewis M.R."/>
            <person name="Radune D."/>
            <person name="Fedorova N.B."/>
            <person name="Scanlan D."/>
            <person name="Khouri H."/>
            <person name="Mulligan S."/>
            <person name="Carty H.A."/>
            <person name="Cline R.T."/>
            <person name="Gill J."/>
            <person name="Scarselli M."/>
            <person name="Mora M."/>
            <person name="Iacobini E.T."/>
            <person name="Brettoni C."/>
            <person name="Galli G."/>
            <person name="Mariani M."/>
            <person name="Vegni F."/>
            <person name="Maione D."/>
            <person name="Rinaudo D."/>
            <person name="Rappuoli R."/>
            <person name="Telford J.L."/>
            <person name="Kasper D.L."/>
            <person name="Grandi G."/>
            <person name="Fraser C.M."/>
        </authorList>
    </citation>
    <scope>NUCLEOTIDE SEQUENCE [LARGE SCALE GENOMIC DNA]</scope>
    <source>
        <strain evidence="2">ATCC BAA-611 / 2603 V/R</strain>
    </source>
</reference>
<dbReference type="KEGG" id="sag:SAG1503"/>
<keyword evidence="2" id="KW-1185">Reference proteome</keyword>
<name>Q8DYH7_STRA5</name>
<protein>
    <submittedName>
        <fullName evidence="1">Uncharacterized protein</fullName>
    </submittedName>
</protein>
<accession>Q8DYH7</accession>
<dbReference type="Proteomes" id="UP000000821">
    <property type="component" value="Chromosome"/>
</dbReference>
<evidence type="ECO:0000313" key="1">
    <source>
        <dbReference type="EMBL" id="AAN00370.1"/>
    </source>
</evidence>
<sequence length="39" mass="4736">MTVFLESIRSTEKENYGIFDGGDMLYLRYWNDILKEIQF</sequence>
<dbReference type="EMBL" id="AE009948">
    <property type="protein sequence ID" value="AAN00370.1"/>
    <property type="molecule type" value="Genomic_DNA"/>
</dbReference>
<dbReference type="HOGENOM" id="CLU_3317388_0_0_9"/>
<organism evidence="1 2">
    <name type="scientific">Streptococcus agalactiae serotype V (strain ATCC BAA-611 / 2603 V/R)</name>
    <dbReference type="NCBI Taxonomy" id="208435"/>
    <lineage>
        <taxon>Bacteria</taxon>
        <taxon>Bacillati</taxon>
        <taxon>Bacillota</taxon>
        <taxon>Bacilli</taxon>
        <taxon>Lactobacillales</taxon>
        <taxon>Streptococcaceae</taxon>
        <taxon>Streptococcus</taxon>
    </lineage>
</organism>